<dbReference type="EMBL" id="JBHULX010000001">
    <property type="protein sequence ID" value="MFD2589636.1"/>
    <property type="molecule type" value="Genomic_DNA"/>
</dbReference>
<feature type="transmembrane region" description="Helical" evidence="7">
    <location>
        <begin position="90"/>
        <end position="107"/>
    </location>
</feature>
<feature type="transmembrane region" description="Helical" evidence="7">
    <location>
        <begin position="66"/>
        <end position="84"/>
    </location>
</feature>
<feature type="transmembrane region" description="Helical" evidence="7">
    <location>
        <begin position="15"/>
        <end position="36"/>
    </location>
</feature>
<keyword evidence="10" id="KW-1185">Reference proteome</keyword>
<organism evidence="9 10">
    <name type="scientific">Aquimarina hainanensis</name>
    <dbReference type="NCBI Taxonomy" id="1578017"/>
    <lineage>
        <taxon>Bacteria</taxon>
        <taxon>Pseudomonadati</taxon>
        <taxon>Bacteroidota</taxon>
        <taxon>Flavobacteriia</taxon>
        <taxon>Flavobacteriales</taxon>
        <taxon>Flavobacteriaceae</taxon>
        <taxon>Aquimarina</taxon>
    </lineage>
</organism>
<comment type="subcellular location">
    <subcellularLocation>
        <location evidence="1">Endomembrane system</location>
        <topology evidence="1">Multi-pass membrane protein</topology>
    </subcellularLocation>
</comment>
<dbReference type="InterPro" id="IPR006694">
    <property type="entry name" value="Fatty_acid_hydroxylase"/>
</dbReference>
<dbReference type="PANTHER" id="PTHR21624:SF1">
    <property type="entry name" value="ALKYLGLYCEROL MONOOXYGENASE"/>
    <property type="match status" value="1"/>
</dbReference>
<dbReference type="EC" id="1.-.-.-" evidence="9"/>
<dbReference type="Proteomes" id="UP001597459">
    <property type="component" value="Unassembled WGS sequence"/>
</dbReference>
<feature type="transmembrane region" description="Helical" evidence="7">
    <location>
        <begin position="147"/>
        <end position="171"/>
    </location>
</feature>
<comment type="caution">
    <text evidence="9">The sequence shown here is derived from an EMBL/GenBank/DDBJ whole genome shotgun (WGS) entry which is preliminary data.</text>
</comment>
<protein>
    <submittedName>
        <fullName evidence="9">Sterol desaturase family protein</fullName>
        <ecNumber evidence="9">1.-.-.-</ecNumber>
    </submittedName>
</protein>
<keyword evidence="4 9" id="KW-0560">Oxidoreductase</keyword>
<keyword evidence="6 7" id="KW-0472">Membrane</keyword>
<feature type="domain" description="Fatty acid hydroxylase" evidence="8">
    <location>
        <begin position="93"/>
        <end position="226"/>
    </location>
</feature>
<keyword evidence="5" id="KW-0443">Lipid metabolism</keyword>
<evidence type="ECO:0000256" key="2">
    <source>
        <dbReference type="ARBA" id="ARBA00022692"/>
    </source>
</evidence>
<dbReference type="RefSeq" id="WP_176027758.1">
    <property type="nucleotide sequence ID" value="NZ_JBHULX010000001.1"/>
</dbReference>
<dbReference type="GO" id="GO:0016491">
    <property type="term" value="F:oxidoreductase activity"/>
    <property type="evidence" value="ECO:0007669"/>
    <property type="project" value="UniProtKB-KW"/>
</dbReference>
<dbReference type="InterPro" id="IPR051689">
    <property type="entry name" value="Sterol_desaturase/TMEM195"/>
</dbReference>
<dbReference type="PANTHER" id="PTHR21624">
    <property type="entry name" value="STEROL DESATURASE-RELATED PROTEIN"/>
    <property type="match status" value="1"/>
</dbReference>
<evidence type="ECO:0000256" key="7">
    <source>
        <dbReference type="SAM" id="Phobius"/>
    </source>
</evidence>
<evidence type="ECO:0000256" key="4">
    <source>
        <dbReference type="ARBA" id="ARBA00023002"/>
    </source>
</evidence>
<evidence type="ECO:0000313" key="9">
    <source>
        <dbReference type="EMBL" id="MFD2589636.1"/>
    </source>
</evidence>
<reference evidence="10" key="1">
    <citation type="journal article" date="2019" name="Int. J. Syst. Evol. Microbiol.">
        <title>The Global Catalogue of Microorganisms (GCM) 10K type strain sequencing project: providing services to taxonomists for standard genome sequencing and annotation.</title>
        <authorList>
            <consortium name="The Broad Institute Genomics Platform"/>
            <consortium name="The Broad Institute Genome Sequencing Center for Infectious Disease"/>
            <person name="Wu L."/>
            <person name="Ma J."/>
        </authorList>
    </citation>
    <scope>NUCLEOTIDE SEQUENCE [LARGE SCALE GENOMIC DNA]</scope>
    <source>
        <strain evidence="10">KCTC 42423</strain>
    </source>
</reference>
<keyword evidence="3 7" id="KW-1133">Transmembrane helix</keyword>
<name>A0ABW5N4I5_9FLAO</name>
<evidence type="ECO:0000313" key="10">
    <source>
        <dbReference type="Proteomes" id="UP001597459"/>
    </source>
</evidence>
<sequence>MSFTELLFLLEKASVMEYIAFFFVFNLSLIAVELLLDVCTAKKRRWGDTGANIAIFIMNQLLDKTVVGGIGVIGLLPISLLTPLEIPHTIWSWVLAFFVADFTYYWMHRLEHEHRILWASHSVHHSSEDYNLTIAMRLSIVEGLFEWMFLIPMVLIGFSPFQAIVSLILVAQFQTWIHTERIKKLGWLDEVFNTPSVHRVHHGSNDKYLDKNYGGVLIIWDKLFGTFQREEEKVVYGLTKNIKSNNPITINFIEYKNIWKDVKRCRNWKDRFRVVFGDLQWRPSYFKEEKE</sequence>
<evidence type="ECO:0000256" key="3">
    <source>
        <dbReference type="ARBA" id="ARBA00022989"/>
    </source>
</evidence>
<keyword evidence="2 7" id="KW-0812">Transmembrane</keyword>
<evidence type="ECO:0000259" key="8">
    <source>
        <dbReference type="Pfam" id="PF04116"/>
    </source>
</evidence>
<accession>A0ABW5N4I5</accession>
<gene>
    <name evidence="9" type="ORF">ACFSTE_02260</name>
</gene>
<dbReference type="Pfam" id="PF04116">
    <property type="entry name" value="FA_hydroxylase"/>
    <property type="match status" value="1"/>
</dbReference>
<evidence type="ECO:0000256" key="1">
    <source>
        <dbReference type="ARBA" id="ARBA00004127"/>
    </source>
</evidence>
<proteinExistence type="predicted"/>
<evidence type="ECO:0000256" key="6">
    <source>
        <dbReference type="ARBA" id="ARBA00023136"/>
    </source>
</evidence>
<evidence type="ECO:0000256" key="5">
    <source>
        <dbReference type="ARBA" id="ARBA00023098"/>
    </source>
</evidence>